<dbReference type="InterPro" id="IPR003675">
    <property type="entry name" value="Rce1/LyrA-like_dom"/>
</dbReference>
<dbReference type="EMBL" id="RXLQ01000023">
    <property type="protein sequence ID" value="RSZ55637.1"/>
    <property type="molecule type" value="Genomic_DNA"/>
</dbReference>
<dbReference type="OrthoDB" id="8704036at2"/>
<sequence>MHEFALRALQPASPPLPRFRAALAGAVLLGVTLALCAMVLGWVLEPLLRGRSVKLAGDAVFRSRDWFHILFVALLWSPVFDTLVAQWLSISFVRRFSRSMAAAVIAGAAVFSLWHMHSGGGWEQGIMTAISGAVFSWRYVHGLDYGMPGAIALTAVVHASNNALLLCALALQG</sequence>
<keyword evidence="3" id="KW-0378">Hydrolase</keyword>
<keyword evidence="1" id="KW-1133">Transmembrane helix</keyword>
<dbReference type="AlphaFoldDB" id="A0A430HDQ9"/>
<feature type="domain" description="CAAX prenyl protease 2/Lysostaphin resistance protein A-like" evidence="2">
    <location>
        <begin position="67"/>
        <end position="163"/>
    </location>
</feature>
<feature type="transmembrane region" description="Helical" evidence="1">
    <location>
        <begin position="145"/>
        <end position="171"/>
    </location>
</feature>
<evidence type="ECO:0000259" key="2">
    <source>
        <dbReference type="Pfam" id="PF02517"/>
    </source>
</evidence>
<evidence type="ECO:0000313" key="4">
    <source>
        <dbReference type="Proteomes" id="UP000278085"/>
    </source>
</evidence>
<feature type="transmembrane region" description="Helical" evidence="1">
    <location>
        <begin position="100"/>
        <end position="117"/>
    </location>
</feature>
<accession>A0A430HDQ9</accession>
<evidence type="ECO:0000313" key="3">
    <source>
        <dbReference type="EMBL" id="RSZ55637.1"/>
    </source>
</evidence>
<proteinExistence type="predicted"/>
<keyword evidence="1" id="KW-0472">Membrane</keyword>
<feature type="transmembrane region" description="Helical" evidence="1">
    <location>
        <begin position="21"/>
        <end position="44"/>
    </location>
</feature>
<keyword evidence="3" id="KW-0482">Metalloprotease</keyword>
<feature type="transmembrane region" description="Helical" evidence="1">
    <location>
        <begin position="66"/>
        <end position="88"/>
    </location>
</feature>
<keyword evidence="1" id="KW-0812">Transmembrane</keyword>
<keyword evidence="3" id="KW-0645">Protease</keyword>
<gene>
    <name evidence="3" type="ORF">EJB06_28405</name>
</gene>
<dbReference type="Pfam" id="PF02517">
    <property type="entry name" value="Rce1-like"/>
    <property type="match status" value="1"/>
</dbReference>
<comment type="caution">
    <text evidence="3">The sequence shown here is derived from an EMBL/GenBank/DDBJ whole genome shotgun (WGS) entry which is preliminary data.</text>
</comment>
<dbReference type="GO" id="GO:0008237">
    <property type="term" value="F:metallopeptidase activity"/>
    <property type="evidence" value="ECO:0007669"/>
    <property type="project" value="UniProtKB-KW"/>
</dbReference>
<dbReference type="RefSeq" id="WP_126077400.1">
    <property type="nucleotide sequence ID" value="NZ_CP051166.1"/>
</dbReference>
<dbReference type="GO" id="GO:0004175">
    <property type="term" value="F:endopeptidase activity"/>
    <property type="evidence" value="ECO:0007669"/>
    <property type="project" value="UniProtKB-ARBA"/>
</dbReference>
<dbReference type="Proteomes" id="UP000278085">
    <property type="component" value="Unassembled WGS sequence"/>
</dbReference>
<reference evidence="3 4" key="1">
    <citation type="submission" date="2018-12" db="EMBL/GenBank/DDBJ databases">
        <authorList>
            <person name="Yang E."/>
        </authorList>
    </citation>
    <scope>NUCLEOTIDE SEQUENCE [LARGE SCALE GENOMIC DNA]</scope>
    <source>
        <strain evidence="3 4">SOD</strain>
    </source>
</reference>
<protein>
    <submittedName>
        <fullName evidence="3">CPBP family intramembrane metalloprotease</fullName>
    </submittedName>
</protein>
<organism evidence="3 4">
    <name type="scientific">Massilia atriviolacea</name>
    <dbReference type="NCBI Taxonomy" id="2495579"/>
    <lineage>
        <taxon>Bacteria</taxon>
        <taxon>Pseudomonadati</taxon>
        <taxon>Pseudomonadota</taxon>
        <taxon>Betaproteobacteria</taxon>
        <taxon>Burkholderiales</taxon>
        <taxon>Oxalobacteraceae</taxon>
        <taxon>Telluria group</taxon>
        <taxon>Massilia</taxon>
    </lineage>
</organism>
<name>A0A430HDQ9_9BURK</name>
<keyword evidence="4" id="KW-1185">Reference proteome</keyword>
<dbReference type="GO" id="GO:0080120">
    <property type="term" value="P:CAAX-box protein maturation"/>
    <property type="evidence" value="ECO:0007669"/>
    <property type="project" value="UniProtKB-ARBA"/>
</dbReference>
<evidence type="ECO:0000256" key="1">
    <source>
        <dbReference type="SAM" id="Phobius"/>
    </source>
</evidence>
<dbReference type="GO" id="GO:0006508">
    <property type="term" value="P:proteolysis"/>
    <property type="evidence" value="ECO:0007669"/>
    <property type="project" value="UniProtKB-KW"/>
</dbReference>